<evidence type="ECO:0000313" key="2">
    <source>
        <dbReference type="EMBL" id="XDV72008.1"/>
    </source>
</evidence>
<gene>
    <name evidence="2" type="ORF">ABQM86_02115</name>
</gene>
<keyword evidence="1" id="KW-0812">Transmembrane</keyword>
<feature type="transmembrane region" description="Helical" evidence="1">
    <location>
        <begin position="98"/>
        <end position="116"/>
    </location>
</feature>
<protein>
    <submittedName>
        <fullName evidence="2">Uncharacterized protein</fullName>
    </submittedName>
</protein>
<dbReference type="AlphaFoldDB" id="A0AB39YS94"/>
<keyword evidence="1" id="KW-1133">Transmembrane helix</keyword>
<proteinExistence type="predicted"/>
<name>A0AB39YS94_9MICC</name>
<reference evidence="2" key="1">
    <citation type="submission" date="2024-07" db="EMBL/GenBank/DDBJ databases">
        <authorList>
            <person name="Li J."/>
            <person name="Wei H."/>
            <person name="Ma J."/>
        </authorList>
    </citation>
    <scope>NUCLEOTIDE SEQUENCE</scope>
    <source>
        <strain evidence="2">AMU7</strain>
    </source>
</reference>
<dbReference type="EMBL" id="CP165735">
    <property type="protein sequence ID" value="XDV72008.1"/>
    <property type="molecule type" value="Genomic_DNA"/>
</dbReference>
<accession>A0AB39YS94</accession>
<keyword evidence="1" id="KW-0472">Membrane</keyword>
<feature type="transmembrane region" description="Helical" evidence="1">
    <location>
        <begin position="44"/>
        <end position="64"/>
    </location>
</feature>
<sequence length="125" mass="13947">MKDHVHERIGFREIDEHGNAVQAVSPHVPEPADRERKRTPFNPFIIALWVMDAGLAWLGVWALATSVGAIVSSPQFVQPAESAEAAQMKFILLSNAPYVLLAALLITAGLLFWHAVQWQKKRPTR</sequence>
<dbReference type="RefSeq" id="WP_207595877.1">
    <property type="nucleotide sequence ID" value="NZ_CP165735.1"/>
</dbReference>
<organism evidence="2">
    <name type="scientific">Paenarthrobacter sp. AMU7</name>
    <dbReference type="NCBI Taxonomy" id="3162492"/>
    <lineage>
        <taxon>Bacteria</taxon>
        <taxon>Bacillati</taxon>
        <taxon>Actinomycetota</taxon>
        <taxon>Actinomycetes</taxon>
        <taxon>Micrococcales</taxon>
        <taxon>Micrococcaceae</taxon>
        <taxon>Paenarthrobacter</taxon>
    </lineage>
</organism>
<evidence type="ECO:0000256" key="1">
    <source>
        <dbReference type="SAM" id="Phobius"/>
    </source>
</evidence>